<keyword evidence="2" id="KW-1185">Reference proteome</keyword>
<reference evidence="2" key="1">
    <citation type="journal article" date="2019" name="Int. J. Syst. Evol. Microbiol.">
        <title>The Global Catalogue of Microorganisms (GCM) 10K type strain sequencing project: providing services to taxonomists for standard genome sequencing and annotation.</title>
        <authorList>
            <consortium name="The Broad Institute Genomics Platform"/>
            <consortium name="The Broad Institute Genome Sequencing Center for Infectious Disease"/>
            <person name="Wu L."/>
            <person name="Ma J."/>
        </authorList>
    </citation>
    <scope>NUCLEOTIDE SEQUENCE [LARGE SCALE GENOMIC DNA]</scope>
    <source>
        <strain evidence="2">CCUG 62982</strain>
    </source>
</reference>
<dbReference type="Proteomes" id="UP001596977">
    <property type="component" value="Unassembled WGS sequence"/>
</dbReference>
<name>A0ABW3H949_9SPHN</name>
<evidence type="ECO:0000313" key="1">
    <source>
        <dbReference type="EMBL" id="MFD0947327.1"/>
    </source>
</evidence>
<proteinExistence type="predicted"/>
<dbReference type="RefSeq" id="WP_264944906.1">
    <property type="nucleotide sequence ID" value="NZ_JAPDRA010000006.1"/>
</dbReference>
<comment type="caution">
    <text evidence="1">The sequence shown here is derived from an EMBL/GenBank/DDBJ whole genome shotgun (WGS) entry which is preliminary data.</text>
</comment>
<gene>
    <name evidence="1" type="ORF">ACFQ1E_13340</name>
</gene>
<organism evidence="1 2">
    <name type="scientific">Sphingomonas canadensis</name>
    <dbReference type="NCBI Taxonomy" id="1219257"/>
    <lineage>
        <taxon>Bacteria</taxon>
        <taxon>Pseudomonadati</taxon>
        <taxon>Pseudomonadota</taxon>
        <taxon>Alphaproteobacteria</taxon>
        <taxon>Sphingomonadales</taxon>
        <taxon>Sphingomonadaceae</taxon>
        <taxon>Sphingomonas</taxon>
    </lineage>
</organism>
<dbReference type="EMBL" id="JBHTJG010000006">
    <property type="protein sequence ID" value="MFD0947327.1"/>
    <property type="molecule type" value="Genomic_DNA"/>
</dbReference>
<sequence length="79" mass="8401">MDRDAFNAVDQALFDRLHRGHPGPITFHLIDGRTVTGELLAVARTGATGAFDGPPGGEIRVGTGGVTVTLSYDRIRRIA</sequence>
<protein>
    <submittedName>
        <fullName evidence="1">Uncharacterized protein</fullName>
    </submittedName>
</protein>
<evidence type="ECO:0000313" key="2">
    <source>
        <dbReference type="Proteomes" id="UP001596977"/>
    </source>
</evidence>
<accession>A0ABW3H949</accession>